<dbReference type="SUPFAM" id="SSF54534">
    <property type="entry name" value="FKBP-like"/>
    <property type="match status" value="1"/>
</dbReference>
<dbReference type="AlphaFoldDB" id="A0A410W732"/>
<dbReference type="Pfam" id="PF05697">
    <property type="entry name" value="Trigger_N"/>
    <property type="match status" value="1"/>
</dbReference>
<reference evidence="15 16" key="1">
    <citation type="submission" date="2019-01" db="EMBL/GenBank/DDBJ databases">
        <authorList>
            <person name="Ruckert C."/>
            <person name="Busche T."/>
            <person name="Kalinowski J."/>
        </authorList>
    </citation>
    <scope>NUCLEOTIDE SEQUENCE [LARGE SCALE GENOMIC DNA]</scope>
    <source>
        <strain evidence="15 16">136/3</strain>
    </source>
</reference>
<dbReference type="PROSITE" id="PS50059">
    <property type="entry name" value="FKBP_PPIASE"/>
    <property type="match status" value="1"/>
</dbReference>
<evidence type="ECO:0000256" key="12">
    <source>
        <dbReference type="PROSITE-ProRule" id="PRU00277"/>
    </source>
</evidence>
<keyword evidence="7 11" id="KW-0143">Chaperone</keyword>
<evidence type="ECO:0000313" key="16">
    <source>
        <dbReference type="Proteomes" id="UP000288929"/>
    </source>
</evidence>
<dbReference type="GO" id="GO:0005737">
    <property type="term" value="C:cytoplasm"/>
    <property type="evidence" value="ECO:0007669"/>
    <property type="project" value="UniProtKB-SubCell"/>
</dbReference>
<evidence type="ECO:0000256" key="4">
    <source>
        <dbReference type="ARBA" id="ARBA00016902"/>
    </source>
</evidence>
<dbReference type="Gene3D" id="3.10.50.40">
    <property type="match status" value="1"/>
</dbReference>
<dbReference type="InterPro" id="IPR005215">
    <property type="entry name" value="Trig_fac"/>
</dbReference>
<dbReference type="Gene3D" id="1.10.3120.10">
    <property type="entry name" value="Trigger factor, C-terminal domain"/>
    <property type="match status" value="1"/>
</dbReference>
<keyword evidence="9 11" id="KW-0131">Cell cycle</keyword>
<dbReference type="GO" id="GO:0043335">
    <property type="term" value="P:protein unfolding"/>
    <property type="evidence" value="ECO:0007669"/>
    <property type="project" value="TreeGrafter"/>
</dbReference>
<evidence type="ECO:0000256" key="6">
    <source>
        <dbReference type="ARBA" id="ARBA00023110"/>
    </source>
</evidence>
<evidence type="ECO:0000256" key="3">
    <source>
        <dbReference type="ARBA" id="ARBA00013194"/>
    </source>
</evidence>
<dbReference type="GO" id="GO:0044183">
    <property type="term" value="F:protein folding chaperone"/>
    <property type="evidence" value="ECO:0007669"/>
    <property type="project" value="TreeGrafter"/>
</dbReference>
<evidence type="ECO:0000256" key="14">
    <source>
        <dbReference type="SAM" id="MobiDB-lite"/>
    </source>
</evidence>
<evidence type="ECO:0000256" key="5">
    <source>
        <dbReference type="ARBA" id="ARBA00022618"/>
    </source>
</evidence>
<organism evidence="15 16">
    <name type="scientific">Corynebacterium pelargi</name>
    <dbReference type="NCBI Taxonomy" id="1471400"/>
    <lineage>
        <taxon>Bacteria</taxon>
        <taxon>Bacillati</taxon>
        <taxon>Actinomycetota</taxon>
        <taxon>Actinomycetes</taxon>
        <taxon>Mycobacteriales</taxon>
        <taxon>Corynebacteriaceae</taxon>
        <taxon>Corynebacterium</taxon>
    </lineage>
</organism>
<dbReference type="GO" id="GO:0051083">
    <property type="term" value="P:'de novo' cotranslational protein folding"/>
    <property type="evidence" value="ECO:0007669"/>
    <property type="project" value="TreeGrafter"/>
</dbReference>
<dbReference type="HAMAP" id="MF_00303">
    <property type="entry name" value="Trigger_factor_Tig"/>
    <property type="match status" value="1"/>
</dbReference>
<dbReference type="NCBIfam" id="TIGR00115">
    <property type="entry name" value="tig"/>
    <property type="match status" value="1"/>
</dbReference>
<keyword evidence="6 11" id="KW-0697">Rotamase</keyword>
<accession>A0A410W732</accession>
<keyword evidence="5 11" id="KW-0132">Cell division</keyword>
<gene>
    <name evidence="11 15" type="primary">tig</name>
    <name evidence="15" type="ORF">CPELA_02725</name>
</gene>
<keyword evidence="8 11" id="KW-0413">Isomerase</keyword>
<dbReference type="PIRSF" id="PIRSF003095">
    <property type="entry name" value="Trigger_factor"/>
    <property type="match status" value="1"/>
</dbReference>
<protein>
    <recommendedName>
        <fullName evidence="4 11">Trigger factor</fullName>
        <shortName evidence="11">TF</shortName>
        <ecNumber evidence="3 11">5.2.1.8</ecNumber>
    </recommendedName>
    <alternativeName>
        <fullName evidence="10 11">PPIase</fullName>
    </alternativeName>
</protein>
<dbReference type="SUPFAM" id="SSF109998">
    <property type="entry name" value="Triger factor/SurA peptide-binding domain-like"/>
    <property type="match status" value="1"/>
</dbReference>
<evidence type="ECO:0000256" key="11">
    <source>
        <dbReference type="HAMAP-Rule" id="MF_00303"/>
    </source>
</evidence>
<feature type="region of interest" description="Disordered" evidence="14">
    <location>
        <begin position="422"/>
        <end position="446"/>
    </location>
</feature>
<dbReference type="OrthoDB" id="9767721at2"/>
<evidence type="ECO:0000256" key="13">
    <source>
        <dbReference type="RuleBase" id="RU003914"/>
    </source>
</evidence>
<dbReference type="InterPro" id="IPR046357">
    <property type="entry name" value="PPIase_dom_sf"/>
</dbReference>
<dbReference type="Pfam" id="PF05698">
    <property type="entry name" value="Trigger_C"/>
    <property type="match status" value="1"/>
</dbReference>
<dbReference type="InterPro" id="IPR008881">
    <property type="entry name" value="Trigger_fac_ribosome-bd_bac"/>
</dbReference>
<dbReference type="KEGG" id="cpeg:CPELA_02725"/>
<evidence type="ECO:0000256" key="9">
    <source>
        <dbReference type="ARBA" id="ARBA00023306"/>
    </source>
</evidence>
<dbReference type="Pfam" id="PF00254">
    <property type="entry name" value="FKBP_C"/>
    <property type="match status" value="1"/>
</dbReference>
<dbReference type="InterPro" id="IPR008880">
    <property type="entry name" value="Trigger_fac_C"/>
</dbReference>
<keyword evidence="16" id="KW-1185">Reference proteome</keyword>
<dbReference type="GO" id="GO:0003755">
    <property type="term" value="F:peptidyl-prolyl cis-trans isomerase activity"/>
    <property type="evidence" value="ECO:0007669"/>
    <property type="project" value="UniProtKB-UniRule"/>
</dbReference>
<evidence type="ECO:0000256" key="1">
    <source>
        <dbReference type="ARBA" id="ARBA00000971"/>
    </source>
</evidence>
<evidence type="ECO:0000313" key="15">
    <source>
        <dbReference type="EMBL" id="QAU51828.1"/>
    </source>
</evidence>
<dbReference type="InterPro" id="IPR027304">
    <property type="entry name" value="Trigger_fact/SurA_dom_sf"/>
</dbReference>
<proteinExistence type="inferred from homology"/>
<name>A0A410W732_9CORY</name>
<feature type="compositionally biased region" description="Acidic residues" evidence="14">
    <location>
        <begin position="437"/>
        <end position="446"/>
    </location>
</feature>
<comment type="subcellular location">
    <subcellularLocation>
        <location evidence="11">Cytoplasm</location>
    </subcellularLocation>
    <text evidence="11">About half TF is bound to the ribosome near the polypeptide exit tunnel while the other half is free in the cytoplasm.</text>
</comment>
<dbReference type="GO" id="GO:0051301">
    <property type="term" value="P:cell division"/>
    <property type="evidence" value="ECO:0007669"/>
    <property type="project" value="UniProtKB-KW"/>
</dbReference>
<evidence type="ECO:0000256" key="8">
    <source>
        <dbReference type="ARBA" id="ARBA00023235"/>
    </source>
</evidence>
<dbReference type="InterPro" id="IPR036611">
    <property type="entry name" value="Trigger_fac_ribosome-bd_sf"/>
</dbReference>
<dbReference type="Gene3D" id="3.30.70.1050">
    <property type="entry name" value="Trigger factor ribosome-binding domain"/>
    <property type="match status" value="1"/>
</dbReference>
<dbReference type="GO" id="GO:0043022">
    <property type="term" value="F:ribosome binding"/>
    <property type="evidence" value="ECO:0007669"/>
    <property type="project" value="TreeGrafter"/>
</dbReference>
<comment type="similarity">
    <text evidence="2 11 13">Belongs to the FKBP-type PPIase family. Tig subfamily.</text>
</comment>
<evidence type="ECO:0000256" key="2">
    <source>
        <dbReference type="ARBA" id="ARBA00005464"/>
    </source>
</evidence>
<comment type="function">
    <text evidence="11">Involved in protein export. Acts as a chaperone by maintaining the newly synthesized protein in an open conformation. Functions as a peptidyl-prolyl cis-trans isomerase.</text>
</comment>
<dbReference type="GO" id="GO:0015031">
    <property type="term" value="P:protein transport"/>
    <property type="evidence" value="ECO:0007669"/>
    <property type="project" value="UniProtKB-UniRule"/>
</dbReference>
<sequence>MKSSVEKLSETRVKLTVEVPFEELKSEIDQAYAALSQQINIPGFRRGKAPRQLIDARVGRGPVLEQVVNDMLPSRYQQACEEHELAVVGQPSIDITKIEDNELVEFTAEVDIRPEIKVPDFSKIEVTVPALKIDDEAVDKQIDQLRERFGELKDTKRKLKTNDFAVIDLSATVDGETIDEATTEGMSYQVGSDDLIKGLDTALRGLKTGESAEFTTKLENGEHAGEEATVTVTVQQTKERKLPELDEEFVQMASEFDTVEELREATKEQVEQQAKTTQAGAIRDEVLKAALAETEFELPQGVVDEQVHAQLHQILGQFGGDEKMLNSILEAQGMDREEFDNNNRKNSEEAVRTQLFLDAVAEEEQPEVSQQELTDHILFTAQSYGMDPNEFVMQLQQSGQIANVFADVRRGKALAAAICRTSVTDEEGNKVDPADYYGEEETDEDS</sequence>
<comment type="catalytic activity">
    <reaction evidence="1 11 12">
        <text>[protein]-peptidylproline (omega=180) = [protein]-peptidylproline (omega=0)</text>
        <dbReference type="Rhea" id="RHEA:16237"/>
        <dbReference type="Rhea" id="RHEA-COMP:10747"/>
        <dbReference type="Rhea" id="RHEA-COMP:10748"/>
        <dbReference type="ChEBI" id="CHEBI:83833"/>
        <dbReference type="ChEBI" id="CHEBI:83834"/>
        <dbReference type="EC" id="5.2.1.8"/>
    </reaction>
</comment>
<dbReference type="Proteomes" id="UP000288929">
    <property type="component" value="Chromosome"/>
</dbReference>
<dbReference type="PANTHER" id="PTHR30560:SF3">
    <property type="entry name" value="TRIGGER FACTOR-LIKE PROTEIN TIG, CHLOROPLASTIC"/>
    <property type="match status" value="1"/>
</dbReference>
<dbReference type="PANTHER" id="PTHR30560">
    <property type="entry name" value="TRIGGER FACTOR CHAPERONE AND PEPTIDYL-PROLYL CIS/TRANS ISOMERASE"/>
    <property type="match status" value="1"/>
</dbReference>
<comment type="domain">
    <text evidence="11">Consists of 3 domains; the N-terminus binds the ribosome, the middle domain has PPIase activity, while the C-terminus has intrinsic chaperone activity on its own.</text>
</comment>
<dbReference type="EC" id="5.2.1.8" evidence="3 11"/>
<evidence type="ECO:0000256" key="7">
    <source>
        <dbReference type="ARBA" id="ARBA00023186"/>
    </source>
</evidence>
<dbReference type="EMBL" id="CP035299">
    <property type="protein sequence ID" value="QAU51828.1"/>
    <property type="molecule type" value="Genomic_DNA"/>
</dbReference>
<dbReference type="InterPro" id="IPR001179">
    <property type="entry name" value="PPIase_FKBP_dom"/>
</dbReference>
<evidence type="ECO:0000256" key="10">
    <source>
        <dbReference type="ARBA" id="ARBA00029986"/>
    </source>
</evidence>
<dbReference type="RefSeq" id="WP_128889352.1">
    <property type="nucleotide sequence ID" value="NZ_BMCX01000001.1"/>
</dbReference>
<dbReference type="InterPro" id="IPR037041">
    <property type="entry name" value="Trigger_fac_C_sf"/>
</dbReference>
<keyword evidence="11" id="KW-0963">Cytoplasm</keyword>
<dbReference type="SUPFAM" id="SSF102735">
    <property type="entry name" value="Trigger factor ribosome-binding domain"/>
    <property type="match status" value="1"/>
</dbReference>